<name>A0A6A5V4W6_9PLEO</name>
<gene>
    <name evidence="1" type="ORF">BU23DRAFT_555297</name>
</gene>
<dbReference type="PANTHER" id="PTHR41813">
    <property type="entry name" value="REGULATOR PAB1642, PUTATIVE (AFU_ORTHOLOGUE AFUA_3G11955)-RELATED"/>
    <property type="match status" value="1"/>
</dbReference>
<dbReference type="InterPro" id="IPR053261">
    <property type="entry name" value="Polyketide-peptide_reg"/>
</dbReference>
<organism evidence="1 2">
    <name type="scientific">Bimuria novae-zelandiae CBS 107.79</name>
    <dbReference type="NCBI Taxonomy" id="1447943"/>
    <lineage>
        <taxon>Eukaryota</taxon>
        <taxon>Fungi</taxon>
        <taxon>Dikarya</taxon>
        <taxon>Ascomycota</taxon>
        <taxon>Pezizomycotina</taxon>
        <taxon>Dothideomycetes</taxon>
        <taxon>Pleosporomycetidae</taxon>
        <taxon>Pleosporales</taxon>
        <taxon>Massarineae</taxon>
        <taxon>Didymosphaeriaceae</taxon>
        <taxon>Bimuria</taxon>
    </lineage>
</organism>
<dbReference type="EMBL" id="ML976688">
    <property type="protein sequence ID" value="KAF1972271.1"/>
    <property type="molecule type" value="Genomic_DNA"/>
</dbReference>
<dbReference type="SUPFAM" id="SSF48613">
    <property type="entry name" value="Heme oxygenase-like"/>
    <property type="match status" value="1"/>
</dbReference>
<dbReference type="OrthoDB" id="37730at2759"/>
<dbReference type="InterPro" id="IPR016084">
    <property type="entry name" value="Haem_Oase-like_multi-hlx"/>
</dbReference>
<dbReference type="AlphaFoldDB" id="A0A6A5V4W6"/>
<dbReference type="PANTHER" id="PTHR41813:SF2">
    <property type="entry name" value="REGULATOR PAB1642, PUTATIVE (AFU_ORTHOLOGUE AFUA_3G11955)-RELATED"/>
    <property type="match status" value="1"/>
</dbReference>
<proteinExistence type="predicted"/>
<evidence type="ECO:0000313" key="1">
    <source>
        <dbReference type="EMBL" id="KAF1972271.1"/>
    </source>
</evidence>
<reference evidence="1" key="1">
    <citation type="journal article" date="2020" name="Stud. Mycol.">
        <title>101 Dothideomycetes genomes: a test case for predicting lifestyles and emergence of pathogens.</title>
        <authorList>
            <person name="Haridas S."/>
            <person name="Albert R."/>
            <person name="Binder M."/>
            <person name="Bloem J."/>
            <person name="Labutti K."/>
            <person name="Salamov A."/>
            <person name="Andreopoulos B."/>
            <person name="Baker S."/>
            <person name="Barry K."/>
            <person name="Bills G."/>
            <person name="Bluhm B."/>
            <person name="Cannon C."/>
            <person name="Castanera R."/>
            <person name="Culley D."/>
            <person name="Daum C."/>
            <person name="Ezra D."/>
            <person name="Gonzalez J."/>
            <person name="Henrissat B."/>
            <person name="Kuo A."/>
            <person name="Liang C."/>
            <person name="Lipzen A."/>
            <person name="Lutzoni F."/>
            <person name="Magnuson J."/>
            <person name="Mondo S."/>
            <person name="Nolan M."/>
            <person name="Ohm R."/>
            <person name="Pangilinan J."/>
            <person name="Park H.-J."/>
            <person name="Ramirez L."/>
            <person name="Alfaro M."/>
            <person name="Sun H."/>
            <person name="Tritt A."/>
            <person name="Yoshinaga Y."/>
            <person name="Zwiers L.-H."/>
            <person name="Turgeon B."/>
            <person name="Goodwin S."/>
            <person name="Spatafora J."/>
            <person name="Crous P."/>
            <person name="Grigoriev I."/>
        </authorList>
    </citation>
    <scope>NUCLEOTIDE SEQUENCE</scope>
    <source>
        <strain evidence="1">CBS 107.79</strain>
    </source>
</reference>
<accession>A0A6A5V4W6</accession>
<sequence length="260" mass="29353">MSSLTSHLLSLNKDQFTRATQSPFLARAASGTLSKSLISHWLANDRLYMQGYISLTGELLRTLKLPTRPTPSKSAGTISLRLLDWLVGALANIRREERFFMDVAERYGLDVDLTESDGESIKAERKIEGLRKFEKLFGSLTTGAPKETILPWLEGAVLFWATEKVYFEAWSWARREAEGVQRSYDEDADGGAMRKEFIPNWTNGEFIKLVDTLQAILNEGGSEAIGGDEALKKRVEERAERVWSQLLDAEEAFWPMVEEA</sequence>
<keyword evidence="2" id="KW-1185">Reference proteome</keyword>
<dbReference type="CDD" id="cd19357">
    <property type="entry name" value="TenA_E_At3g16990-like"/>
    <property type="match status" value="1"/>
</dbReference>
<evidence type="ECO:0000313" key="2">
    <source>
        <dbReference type="Proteomes" id="UP000800036"/>
    </source>
</evidence>
<dbReference type="Gene3D" id="1.20.910.10">
    <property type="entry name" value="Heme oxygenase-like"/>
    <property type="match status" value="1"/>
</dbReference>
<dbReference type="Proteomes" id="UP000800036">
    <property type="component" value="Unassembled WGS sequence"/>
</dbReference>
<protein>
    <submittedName>
        <fullName evidence="1">Putative transcription regulator PAB1642</fullName>
    </submittedName>
</protein>